<dbReference type="EMBL" id="VXIV02001658">
    <property type="protein sequence ID" value="KAF6030894.1"/>
    <property type="molecule type" value="Genomic_DNA"/>
</dbReference>
<dbReference type="Gene3D" id="1.20.5.170">
    <property type="match status" value="1"/>
</dbReference>
<evidence type="ECO:0000313" key="11">
    <source>
        <dbReference type="Proteomes" id="UP000593567"/>
    </source>
</evidence>
<evidence type="ECO:0000256" key="8">
    <source>
        <dbReference type="SAM" id="MobiDB-lite"/>
    </source>
</evidence>
<gene>
    <name evidence="10" type="ORF">EB796_010780</name>
</gene>
<feature type="domain" description="BZIP" evidence="9">
    <location>
        <begin position="33"/>
        <end position="84"/>
    </location>
</feature>
<dbReference type="CDD" id="cd14691">
    <property type="entry name" value="bZIP_XBP1"/>
    <property type="match status" value="1"/>
</dbReference>
<dbReference type="SMART" id="SM00338">
    <property type="entry name" value="BRLZ"/>
    <property type="match status" value="1"/>
</dbReference>
<feature type="region of interest" description="Disordered" evidence="8">
    <location>
        <begin position="102"/>
        <end position="125"/>
    </location>
</feature>
<comment type="caution">
    <text evidence="10">The sequence shown here is derived from an EMBL/GenBank/DDBJ whole genome shotgun (WGS) entry which is preliminary data.</text>
</comment>
<keyword evidence="4" id="KW-0804">Transcription</keyword>
<dbReference type="InterPro" id="IPR004827">
    <property type="entry name" value="bZIP"/>
</dbReference>
<evidence type="ECO:0000256" key="1">
    <source>
        <dbReference type="ARBA" id="ARBA00022843"/>
    </source>
</evidence>
<evidence type="ECO:0000256" key="7">
    <source>
        <dbReference type="SAM" id="Coils"/>
    </source>
</evidence>
<sequence>MLPNNFMESDEEYEFGDSIRPRKRQRLTHLTPGEKLQRRKMKNRVAAQAARDRKKAHMDELEDLVKHLQYENQRLTRENLLLKDAQVCPNCTTNRAAVKETQQPSISTLVKSEPTSKSAELSPQQKERVQTLLQIYSLIIQDSEHSTALRPDDVFTSKAEEHSEYVPTVVGSMPELLESHKDSVNSDHIYHKNIPSPEASSTLSDNVDIIDLTMDSLENIDTKPINDWSCKSELQQDDNKPFDFDFNELNSFAPELCKFELGSDGNGSPCPSDLSSPPSLCEDLSSPSSLCSPTSSDLGLDWNDSFVDLFPSLG</sequence>
<keyword evidence="5" id="KW-0539">Nucleus</keyword>
<dbReference type="PANTHER" id="PTHR46542">
    <property type="entry name" value="X-BOX BINDING PROTEIN 1"/>
    <property type="match status" value="1"/>
</dbReference>
<dbReference type="PROSITE" id="PS50217">
    <property type="entry name" value="BZIP"/>
    <property type="match status" value="1"/>
</dbReference>
<evidence type="ECO:0000256" key="2">
    <source>
        <dbReference type="ARBA" id="ARBA00023015"/>
    </source>
</evidence>
<feature type="coiled-coil region" evidence="7">
    <location>
        <begin position="47"/>
        <end position="78"/>
    </location>
</feature>
<evidence type="ECO:0000256" key="3">
    <source>
        <dbReference type="ARBA" id="ARBA00023125"/>
    </source>
</evidence>
<proteinExistence type="predicted"/>
<dbReference type="Pfam" id="PF00170">
    <property type="entry name" value="bZIP_1"/>
    <property type="match status" value="1"/>
</dbReference>
<dbReference type="AlphaFoldDB" id="A0A7J7JYU9"/>
<evidence type="ECO:0000259" key="9">
    <source>
        <dbReference type="PROSITE" id="PS50217"/>
    </source>
</evidence>
<keyword evidence="7" id="KW-0175">Coiled coil</keyword>
<feature type="compositionally biased region" description="Low complexity" evidence="8">
    <location>
        <begin position="268"/>
        <end position="296"/>
    </location>
</feature>
<dbReference type="OrthoDB" id="20960at2759"/>
<keyword evidence="11" id="KW-1185">Reference proteome</keyword>
<keyword evidence="2" id="KW-0805">Transcription regulation</keyword>
<dbReference type="InterPro" id="IPR046347">
    <property type="entry name" value="bZIP_sf"/>
</dbReference>
<dbReference type="GO" id="GO:0000981">
    <property type="term" value="F:DNA-binding transcription factor activity, RNA polymerase II-specific"/>
    <property type="evidence" value="ECO:0007669"/>
    <property type="project" value="TreeGrafter"/>
</dbReference>
<protein>
    <recommendedName>
        <fullName evidence="6">X-box-binding protein 1</fullName>
    </recommendedName>
</protein>
<evidence type="ECO:0000313" key="10">
    <source>
        <dbReference type="EMBL" id="KAF6030894.1"/>
    </source>
</evidence>
<feature type="compositionally biased region" description="Polar residues" evidence="8">
    <location>
        <begin position="102"/>
        <end position="124"/>
    </location>
</feature>
<dbReference type="Proteomes" id="UP000593567">
    <property type="component" value="Unassembled WGS sequence"/>
</dbReference>
<dbReference type="SUPFAM" id="SSF57959">
    <property type="entry name" value="Leucine zipper domain"/>
    <property type="match status" value="1"/>
</dbReference>
<evidence type="ECO:0000256" key="5">
    <source>
        <dbReference type="ARBA" id="ARBA00023242"/>
    </source>
</evidence>
<evidence type="ECO:0000256" key="4">
    <source>
        <dbReference type="ARBA" id="ARBA00023163"/>
    </source>
</evidence>
<dbReference type="PROSITE" id="PS00036">
    <property type="entry name" value="BZIP_BASIC"/>
    <property type="match status" value="1"/>
</dbReference>
<name>A0A7J7JYU9_BUGNE</name>
<dbReference type="GO" id="GO:0005634">
    <property type="term" value="C:nucleus"/>
    <property type="evidence" value="ECO:0007669"/>
    <property type="project" value="TreeGrafter"/>
</dbReference>
<keyword evidence="1" id="KW-0832">Ubl conjugation</keyword>
<reference evidence="10" key="1">
    <citation type="submission" date="2020-06" db="EMBL/GenBank/DDBJ databases">
        <title>Draft genome of Bugula neritina, a colonial animal packing powerful symbionts and potential medicines.</title>
        <authorList>
            <person name="Rayko M."/>
        </authorList>
    </citation>
    <scope>NUCLEOTIDE SEQUENCE [LARGE SCALE GENOMIC DNA]</scope>
    <source>
        <strain evidence="10">Kwan_BN1</strain>
    </source>
</reference>
<organism evidence="10 11">
    <name type="scientific">Bugula neritina</name>
    <name type="common">Brown bryozoan</name>
    <name type="synonym">Sertularia neritina</name>
    <dbReference type="NCBI Taxonomy" id="10212"/>
    <lineage>
        <taxon>Eukaryota</taxon>
        <taxon>Metazoa</taxon>
        <taxon>Spiralia</taxon>
        <taxon>Lophotrochozoa</taxon>
        <taxon>Bryozoa</taxon>
        <taxon>Gymnolaemata</taxon>
        <taxon>Cheilostomatida</taxon>
        <taxon>Flustrina</taxon>
        <taxon>Buguloidea</taxon>
        <taxon>Bugulidae</taxon>
        <taxon>Bugula</taxon>
    </lineage>
</organism>
<accession>A0A7J7JYU9</accession>
<evidence type="ECO:0000256" key="6">
    <source>
        <dbReference type="ARBA" id="ARBA00040165"/>
    </source>
</evidence>
<dbReference type="InterPro" id="IPR052470">
    <property type="entry name" value="ER_Stress-Reg_TF"/>
</dbReference>
<keyword evidence="3" id="KW-0238">DNA-binding</keyword>
<feature type="region of interest" description="Disordered" evidence="8">
    <location>
        <begin position="267"/>
        <end position="296"/>
    </location>
</feature>
<dbReference type="GO" id="GO:0000977">
    <property type="term" value="F:RNA polymerase II transcription regulatory region sequence-specific DNA binding"/>
    <property type="evidence" value="ECO:0007669"/>
    <property type="project" value="TreeGrafter"/>
</dbReference>
<dbReference type="PANTHER" id="PTHR46542:SF1">
    <property type="entry name" value="X-BOX BINDING PROTEIN 1"/>
    <property type="match status" value="1"/>
</dbReference>